<dbReference type="InterPro" id="IPR002711">
    <property type="entry name" value="HNH"/>
</dbReference>
<dbReference type="InterPro" id="IPR003615">
    <property type="entry name" value="HNH_nuc"/>
</dbReference>
<dbReference type="EMBL" id="NFKK01000025">
    <property type="protein sequence ID" value="OUP51069.1"/>
    <property type="molecule type" value="Genomic_DNA"/>
</dbReference>
<name>A0A1Y4L6G4_9FIRM</name>
<keyword evidence="2" id="KW-0540">Nuclease</keyword>
<accession>A0A1Y4L6G4</accession>
<proteinExistence type="predicted"/>
<evidence type="ECO:0000313" key="2">
    <source>
        <dbReference type="EMBL" id="OUP51069.1"/>
    </source>
</evidence>
<sequence length="121" mass="13981">MASKPLRPCRAPGCANLTREGYCDQHRGLAKARRTSAAWHDWYKLRVWTRQLRPQQLLREPFCRVCAAQGKRERATEVDHITPHRGRWSLFVDPANLQSLCHTCHSAKTMRELNASMQENG</sequence>
<evidence type="ECO:0000313" key="3">
    <source>
        <dbReference type="Proteomes" id="UP000195897"/>
    </source>
</evidence>
<dbReference type="GO" id="GO:0004519">
    <property type="term" value="F:endonuclease activity"/>
    <property type="evidence" value="ECO:0007669"/>
    <property type="project" value="UniProtKB-KW"/>
</dbReference>
<dbReference type="Gene3D" id="1.10.30.50">
    <property type="match status" value="1"/>
</dbReference>
<dbReference type="RefSeq" id="WP_087374662.1">
    <property type="nucleotide sequence ID" value="NZ_JBKTCX010000023.1"/>
</dbReference>
<dbReference type="Proteomes" id="UP000195897">
    <property type="component" value="Unassembled WGS sequence"/>
</dbReference>
<dbReference type="SMART" id="SM00507">
    <property type="entry name" value="HNHc"/>
    <property type="match status" value="1"/>
</dbReference>
<organism evidence="2 3">
    <name type="scientific">Butyricicoccus pullicaecorum</name>
    <dbReference type="NCBI Taxonomy" id="501571"/>
    <lineage>
        <taxon>Bacteria</taxon>
        <taxon>Bacillati</taxon>
        <taxon>Bacillota</taxon>
        <taxon>Clostridia</taxon>
        <taxon>Eubacteriales</taxon>
        <taxon>Butyricicoccaceae</taxon>
        <taxon>Butyricicoccus</taxon>
    </lineage>
</organism>
<protein>
    <submittedName>
        <fullName evidence="2">HNH endonuclease</fullName>
    </submittedName>
</protein>
<dbReference type="GO" id="GO:0003676">
    <property type="term" value="F:nucleic acid binding"/>
    <property type="evidence" value="ECO:0007669"/>
    <property type="project" value="InterPro"/>
</dbReference>
<dbReference type="AlphaFoldDB" id="A0A1Y4L6G4"/>
<comment type="caution">
    <text evidence="2">The sequence shown here is derived from an EMBL/GenBank/DDBJ whole genome shotgun (WGS) entry which is preliminary data.</text>
</comment>
<dbReference type="GO" id="GO:0008270">
    <property type="term" value="F:zinc ion binding"/>
    <property type="evidence" value="ECO:0007669"/>
    <property type="project" value="InterPro"/>
</dbReference>
<reference evidence="3" key="1">
    <citation type="submission" date="2017-04" db="EMBL/GenBank/DDBJ databases">
        <title>Function of individual gut microbiota members based on whole genome sequencing of pure cultures obtained from chicken caecum.</title>
        <authorList>
            <person name="Medvecky M."/>
            <person name="Cejkova D."/>
            <person name="Polansky O."/>
            <person name="Karasova D."/>
            <person name="Kubasova T."/>
            <person name="Cizek A."/>
            <person name="Rychlik I."/>
        </authorList>
    </citation>
    <scope>NUCLEOTIDE SEQUENCE [LARGE SCALE GENOMIC DNA]</scope>
    <source>
        <strain evidence="3">An180</strain>
    </source>
</reference>
<evidence type="ECO:0000259" key="1">
    <source>
        <dbReference type="SMART" id="SM00507"/>
    </source>
</evidence>
<keyword evidence="2" id="KW-0378">Hydrolase</keyword>
<dbReference type="CDD" id="cd00085">
    <property type="entry name" value="HNHc"/>
    <property type="match status" value="1"/>
</dbReference>
<feature type="domain" description="HNH nuclease" evidence="1">
    <location>
        <begin position="51"/>
        <end position="106"/>
    </location>
</feature>
<gene>
    <name evidence="2" type="ORF">B5F17_13510</name>
</gene>
<dbReference type="Pfam" id="PF01844">
    <property type="entry name" value="HNH"/>
    <property type="match status" value="1"/>
</dbReference>
<keyword evidence="2" id="KW-0255">Endonuclease</keyword>